<evidence type="ECO:0000313" key="2">
    <source>
        <dbReference type="EMBL" id="APX23202.1"/>
    </source>
</evidence>
<dbReference type="RefSeq" id="WP_076623327.1">
    <property type="nucleotide sequence ID" value="NZ_BMEW01000005.1"/>
</dbReference>
<protein>
    <submittedName>
        <fullName evidence="2">Phage tail fiber protein</fullName>
    </submittedName>
</protein>
<keyword evidence="3" id="KW-1185">Reference proteome</keyword>
<reference evidence="2 3" key="1">
    <citation type="submission" date="2016-03" db="EMBL/GenBank/DDBJ databases">
        <title>Deep-sea bacteria in the southern Pacific.</title>
        <authorList>
            <person name="Tang K."/>
        </authorList>
    </citation>
    <scope>NUCLEOTIDE SEQUENCE [LARGE SCALE GENOMIC DNA]</scope>
    <source>
        <strain evidence="2 3">JLT2016</strain>
    </source>
</reference>
<evidence type="ECO:0000256" key="1">
    <source>
        <dbReference type="SAM" id="MobiDB-lite"/>
    </source>
</evidence>
<proteinExistence type="predicted"/>
<dbReference type="AlphaFoldDB" id="A0A1U7D508"/>
<dbReference type="EMBL" id="CP014796">
    <property type="protein sequence ID" value="APX23202.1"/>
    <property type="molecule type" value="Genomic_DNA"/>
</dbReference>
<evidence type="ECO:0000313" key="3">
    <source>
        <dbReference type="Proteomes" id="UP000186559"/>
    </source>
</evidence>
<gene>
    <name evidence="2" type="ORF">Ga0080559_TMP2406</name>
</gene>
<feature type="region of interest" description="Disordered" evidence="1">
    <location>
        <begin position="150"/>
        <end position="179"/>
    </location>
</feature>
<accession>A0A1U7D508</accession>
<dbReference type="KEGG" id="tpro:Ga0080559_TMP2406"/>
<dbReference type="OrthoDB" id="7877500at2"/>
<name>A0A1U7D508_9RHOB</name>
<organism evidence="2 3">
    <name type="scientific">Salipiger profundus</name>
    <dbReference type="NCBI Taxonomy" id="1229727"/>
    <lineage>
        <taxon>Bacteria</taxon>
        <taxon>Pseudomonadati</taxon>
        <taxon>Pseudomonadota</taxon>
        <taxon>Alphaproteobacteria</taxon>
        <taxon>Rhodobacterales</taxon>
        <taxon>Roseobacteraceae</taxon>
        <taxon>Salipiger</taxon>
    </lineage>
</organism>
<dbReference type="Proteomes" id="UP000186559">
    <property type="component" value="Chromosome"/>
</dbReference>
<sequence>MTTPETPTAIWLGSSPLHQPDATLIVEWANYIQGLVEAGYNILAPADIATTANVTLSGEQTIDGVATSASRVLVKDQTDASENGVYVTASGAWARAADADSAAELSGAAVLVSGGSANGGTGWRVGLVEVIDSDDVHVIAVDSLAAVSAHEAREDNPHGVTKAQVGLGNVNDTSDADKPISTATQTALDGKATTAQGDLADTAVQPGDPSQGRPGAVPAAYTETLTGAASAGADAPGTTVTTSLGDVRRLTGAQVLATRERFLLTPGDFYEVAWSFARSANPTDPNGDTVRLGIQWLDEDFASVGQLTDASLDLTPAVADGRQFVTVVIGEDSDTAGVDFAWPAGAVHAVPFLQTYGSDGVTDAALLEWRGGGGALASDTVVLEAGGTADAITATADRRYSDEPFATLFVMEVASANTGAVTMSIGGEPPKDLLLNSGAALQADYLLPGMLLDFRWDGADYRLTTGASATAIEAAAAASAAAAALSASEADTSASVAETAEAAALSAQSGAETARDQSQASSDLTIFAAAFDAAADLDGTGLSADDYVVVWADEDRENKVAIYRWNGSTFDFVRVWQGNGTRRDAVMRHLPYRIAKMQSGYGFYDSEAVTGDLPVIALLDSTSNQPWTAIAPILADMVPDDTDDAIEPWVEASAGNQGVADLAVQALSGATVATNRWDVWPTGELIEIPAGTYTVPLNIMNTWATAVFAIIGAVGGGTISASVDGAPAAADLDTSTLTENRASIWEVTNPNGNTRVELDLTITGGSVYVVHAWGERTDVNRLVRHARFRKGGTGLEDGWSEADCRANFRTVVGRINPALITYHDRANAALTETYFPLILNDIFSATSECDVLTIGGLPIFAEAGGADTAVLDQNTLLEFYADQYFENGYPSFYVNPYDSLLIDGDPERAQTASENMIGTTDWRDATGTHWTLAGSLGAYHKVARIIAAMPVARAGRSLVPKVIGVNSIVRNASATVLKFVPDGTYGLILSYFNSLKMRDANGVVRFQLGNGTISAPDVMPEEPDLGSEGSGRSMERGSLGALTIRRYLDTSEPTGYGNLGMQIAYLRPLTVAQAQALVSSANGNDVGAVAHISGASNGHKLWQLYSVSGSPTWKSVTDQSILS</sequence>
<dbReference type="STRING" id="1229727.Ga0080559_TMP2406"/>